<organism evidence="3 4">
    <name type="scientific">Aliiglaciecola lipolytica E3</name>
    <dbReference type="NCBI Taxonomy" id="1127673"/>
    <lineage>
        <taxon>Bacteria</taxon>
        <taxon>Pseudomonadati</taxon>
        <taxon>Pseudomonadota</taxon>
        <taxon>Gammaproteobacteria</taxon>
        <taxon>Alteromonadales</taxon>
        <taxon>Alteromonadaceae</taxon>
        <taxon>Aliiglaciecola</taxon>
    </lineage>
</organism>
<dbReference type="InterPro" id="IPR001466">
    <property type="entry name" value="Beta-lactam-related"/>
</dbReference>
<dbReference type="Gene3D" id="3.40.710.10">
    <property type="entry name" value="DD-peptidase/beta-lactamase superfamily"/>
    <property type="match status" value="2"/>
</dbReference>
<keyword evidence="1" id="KW-0732">Signal</keyword>
<dbReference type="PANTHER" id="PTHR46825:SF9">
    <property type="entry name" value="BETA-LACTAMASE-RELATED DOMAIN-CONTAINING PROTEIN"/>
    <property type="match status" value="1"/>
</dbReference>
<keyword evidence="4" id="KW-1185">Reference proteome</keyword>
<feature type="domain" description="Beta-lactamase-related" evidence="2">
    <location>
        <begin position="46"/>
        <end position="337"/>
    </location>
</feature>
<dbReference type="EMBL" id="BAEN01000022">
    <property type="protein sequence ID" value="GAC13609.1"/>
    <property type="molecule type" value="Genomic_DNA"/>
</dbReference>
<dbReference type="OrthoDB" id="119951at2"/>
<dbReference type="InterPro" id="IPR050491">
    <property type="entry name" value="AmpC-like"/>
</dbReference>
<dbReference type="InterPro" id="IPR012338">
    <property type="entry name" value="Beta-lactam/transpept-like"/>
</dbReference>
<name>K6WYS9_9ALTE</name>
<sequence>MREYILCLLFGFLSISVSAKSISQSNKHNASTVAEFVNKLEVLRLQNRIPGLSFAVIKDQQIVVAGGLGMADVEQQAPATADTLFNIASVTKPISAVVIMALVEQGKLNLDEPLTNYSKWDEFCHAFQQQPSIFAKNLKCEPANHTLRHLLTHTATGSPGSYFSYNPILYSWASRPVMAAMNTSFSTLVAKHVFQPANMSRSARIHRSLALPETLRKLSARPYMIDDNNLVVPSPPLSEQGDGAAGGVISSVLDLAKFDIALEQNELISSSSKKQMMKAFTREDGASLEYGLGWFIQQHNGKKLVWHSGWWENAFSSLYLKIPDEKLTFIILANSEGIWWHNPLDKAQVHNSAFAQAFLNSFALPTSAN</sequence>
<evidence type="ECO:0000313" key="3">
    <source>
        <dbReference type="EMBL" id="GAC13609.1"/>
    </source>
</evidence>
<evidence type="ECO:0000256" key="1">
    <source>
        <dbReference type="SAM" id="SignalP"/>
    </source>
</evidence>
<dbReference type="eggNOG" id="COG1680">
    <property type="taxonomic scope" value="Bacteria"/>
</dbReference>
<dbReference type="Proteomes" id="UP000006334">
    <property type="component" value="Unassembled WGS sequence"/>
</dbReference>
<feature type="chain" id="PRO_5003899922" description="Beta-lactamase-related domain-containing protein" evidence="1">
    <location>
        <begin position="20"/>
        <end position="369"/>
    </location>
</feature>
<dbReference type="SUPFAM" id="SSF56601">
    <property type="entry name" value="beta-lactamase/transpeptidase-like"/>
    <property type="match status" value="1"/>
</dbReference>
<proteinExistence type="predicted"/>
<protein>
    <recommendedName>
        <fullName evidence="2">Beta-lactamase-related domain-containing protein</fullName>
    </recommendedName>
</protein>
<dbReference type="STRING" id="1127673.GLIP_0967"/>
<comment type="caution">
    <text evidence="3">The sequence shown here is derived from an EMBL/GenBank/DDBJ whole genome shotgun (WGS) entry which is preliminary data.</text>
</comment>
<evidence type="ECO:0000313" key="4">
    <source>
        <dbReference type="Proteomes" id="UP000006334"/>
    </source>
</evidence>
<feature type="signal peptide" evidence="1">
    <location>
        <begin position="1"/>
        <end position="19"/>
    </location>
</feature>
<dbReference type="AlphaFoldDB" id="K6WYS9"/>
<dbReference type="Pfam" id="PF00144">
    <property type="entry name" value="Beta-lactamase"/>
    <property type="match status" value="1"/>
</dbReference>
<reference evidence="3 4" key="1">
    <citation type="journal article" date="2017" name="Antonie Van Leeuwenhoek">
        <title>Rhizobium rhizosphaerae sp. nov., a novel species isolated from rice rhizosphere.</title>
        <authorList>
            <person name="Zhao J.J."/>
            <person name="Zhang J."/>
            <person name="Zhang R.J."/>
            <person name="Zhang C.W."/>
            <person name="Yin H.Q."/>
            <person name="Zhang X.X."/>
        </authorList>
    </citation>
    <scope>NUCLEOTIDE SEQUENCE [LARGE SCALE GENOMIC DNA]</scope>
    <source>
        <strain evidence="3 4">E3</strain>
    </source>
</reference>
<gene>
    <name evidence="3" type="ORF">GLIP_0967</name>
</gene>
<accession>K6WYS9</accession>
<dbReference type="PANTHER" id="PTHR46825">
    <property type="entry name" value="D-ALANYL-D-ALANINE-CARBOXYPEPTIDASE/ENDOPEPTIDASE AMPH"/>
    <property type="match status" value="1"/>
</dbReference>
<dbReference type="RefSeq" id="WP_008843426.1">
    <property type="nucleotide sequence ID" value="NZ_BAEN01000022.1"/>
</dbReference>
<evidence type="ECO:0000259" key="2">
    <source>
        <dbReference type="Pfam" id="PF00144"/>
    </source>
</evidence>